<dbReference type="EMBL" id="JAPEUV010000139">
    <property type="protein sequence ID" value="KAJ4331732.1"/>
    <property type="molecule type" value="Genomic_DNA"/>
</dbReference>
<keyword evidence="5" id="KW-1185">Reference proteome</keyword>
<feature type="compositionally biased region" description="Pro residues" evidence="1">
    <location>
        <begin position="801"/>
        <end position="811"/>
    </location>
</feature>
<dbReference type="InterPro" id="IPR016024">
    <property type="entry name" value="ARM-type_fold"/>
</dbReference>
<protein>
    <recommendedName>
        <fullName evidence="6">ARM repeat-containing protein</fullName>
    </recommendedName>
</protein>
<dbReference type="InterPro" id="IPR057567">
    <property type="entry name" value="TPR_TTI1_C"/>
</dbReference>
<dbReference type="PANTHER" id="PTHR18460:SF3">
    <property type="entry name" value="TELO2-INTERACTING PROTEIN 1 HOMOLOG"/>
    <property type="match status" value="1"/>
</dbReference>
<evidence type="ECO:0000313" key="4">
    <source>
        <dbReference type="EMBL" id="KAJ4331732.1"/>
    </source>
</evidence>
<dbReference type="PANTHER" id="PTHR18460">
    <property type="entry name" value="TEL2 INTERACTING PROTEIN 1 TTI1 FAMILY MEMBER"/>
    <property type="match status" value="1"/>
</dbReference>
<evidence type="ECO:0000256" key="1">
    <source>
        <dbReference type="SAM" id="MobiDB-lite"/>
    </source>
</evidence>
<organism evidence="4 5">
    <name type="scientific">Didymella glomerata</name>
    <dbReference type="NCBI Taxonomy" id="749621"/>
    <lineage>
        <taxon>Eukaryota</taxon>
        <taxon>Fungi</taxon>
        <taxon>Dikarya</taxon>
        <taxon>Ascomycota</taxon>
        <taxon>Pezizomycotina</taxon>
        <taxon>Dothideomycetes</taxon>
        <taxon>Pleosporomycetidae</taxon>
        <taxon>Pleosporales</taxon>
        <taxon>Pleosporineae</taxon>
        <taxon>Didymellaceae</taxon>
        <taxon>Didymella</taxon>
    </lineage>
</organism>
<evidence type="ECO:0000259" key="3">
    <source>
        <dbReference type="Pfam" id="PF24181"/>
    </source>
</evidence>
<dbReference type="Pfam" id="PF24181">
    <property type="entry name" value="TPR_TTI1_C"/>
    <property type="match status" value="1"/>
</dbReference>
<name>A0A9W9BWG6_9PLEO</name>
<accession>A0A9W9BWG6</accession>
<dbReference type="AlphaFoldDB" id="A0A9W9BWG6"/>
<dbReference type="Gene3D" id="1.25.10.10">
    <property type="entry name" value="Leucine-rich Repeat Variant"/>
    <property type="match status" value="1"/>
</dbReference>
<evidence type="ECO:0008006" key="6">
    <source>
        <dbReference type="Google" id="ProtNLM"/>
    </source>
</evidence>
<sequence length="1071" mass="116868">MERQQTFQRVSAAYHRTISTSAHNARQLKQPCIEVLQVTATLAQRPNAKRELVQALTNLLKTLIDITAKPRALDAKLAEYAFVPISQVLRLSRQVSVRALELCLECVSALLRSGWGGGLEPALSGQLLILFTFLSKPSSAENGIAATSEELQTLAFKCMGELLVEDARTKSGREALTATNNIPALGEAVLITLDSLVESSSNSIKLAAIHVVKVLGSAIVDDDALASFLPKLVSSLTKVLTPGSTNKAGYRTIEQSLEVLTQLLTRLLSDRNTAELPETIDGEDITKEKQVLRSKSWLQATSSQIKIALANIYKMRNHDKSEVRRALLKLCLCVIQDCRLSLAESTSMSMETVISLAGRDGANDTVEDELRIILLADQQLADLLRESLLDWVVSFPRIMQSKDDGKRRLIIHQISVTLRLLGQDPSIIDDRLADGLRDGVSAVIADSKGLEELGSGGVGTSMETGLILGPSRQSSFQPLQLRLKGQQDLMVEFTLLLSQLAKSDSALNVVQDLMRSLSTGTKETQLASYWISVNLMRDLTVNNPSFDDFIDTGSSNPQEELLDDLYSHSVVLLTEQDPATALPWHFYALALETVALQAGRYRTEFRAELGEVLYPILHQLGSPNPALREHAITCLNMVSSASGYSTARDLVVDNVDYIVNAVGLKLAVGDVSPQAPQVLLMMMRLCGPSLLPYLDDLVGSIFEALERYHGYPALVQLLFSVLKGMAEEGVKAPQLLEKSKIKQAIEAPDAPMSAVVKTLTKIKANKARRTQEAVNEVPTPFPEKPWAEDKDKANGDEQPVPEQPDPPPPAPRTFSLLLKIAELTQHYLPSQSPSLRTSLLALLRTTIPALASHENSFLPLINTLWPILLPRLQDNEAYIVAGTLDVIGVMCEHAGTFMRSRIEAAFPALRLVESRTKTRGAASTRARAGPRGGGLLQGGPKIRDVKERFENLSIAPPISASPSSALENPHLYTATPTLMIRDALVTCLCTVASHVALRDETLEELLDMLEPVLARPDVRTALESANGDAVWLRLWKKEKQGGAETYSSGAKACSAPVLEGRLGRKFRLVAV</sequence>
<dbReference type="InterPro" id="IPR052587">
    <property type="entry name" value="TELO2-interacting_protein_1"/>
</dbReference>
<dbReference type="InterPro" id="IPR057566">
    <property type="entry name" value="TPR_TTI1_N"/>
</dbReference>
<dbReference type="InterPro" id="IPR011989">
    <property type="entry name" value="ARM-like"/>
</dbReference>
<feature type="domain" description="TTI1 C-terminal TPR" evidence="3">
    <location>
        <begin position="748"/>
        <end position="909"/>
    </location>
</feature>
<dbReference type="SUPFAM" id="SSF48371">
    <property type="entry name" value="ARM repeat"/>
    <property type="match status" value="1"/>
</dbReference>
<evidence type="ECO:0000259" key="2">
    <source>
        <dbReference type="Pfam" id="PF24173"/>
    </source>
</evidence>
<feature type="region of interest" description="Disordered" evidence="1">
    <location>
        <begin position="767"/>
        <end position="812"/>
    </location>
</feature>
<dbReference type="InterPro" id="IPR049362">
    <property type="entry name" value="TTI1_rpt"/>
</dbReference>
<dbReference type="Pfam" id="PF24173">
    <property type="entry name" value="TPR_TTI1_N"/>
    <property type="match status" value="1"/>
</dbReference>
<gene>
    <name evidence="4" type="ORF">N0V87_008910</name>
</gene>
<dbReference type="OrthoDB" id="49511at2759"/>
<comment type="caution">
    <text evidence="4">The sequence shown here is derived from an EMBL/GenBank/DDBJ whole genome shotgun (WGS) entry which is preliminary data.</text>
</comment>
<dbReference type="Proteomes" id="UP001140562">
    <property type="component" value="Unassembled WGS sequence"/>
</dbReference>
<reference evidence="4" key="1">
    <citation type="submission" date="2022-10" db="EMBL/GenBank/DDBJ databases">
        <title>Tapping the CABI collections for fungal endophytes: first genome assemblies for Collariella, Neodidymelliopsis, Ascochyta clinopodiicola, Didymella pomorum, Didymosphaeria variabile, Neocosmospora piperis and Neocucurbitaria cava.</title>
        <authorList>
            <person name="Hill R."/>
        </authorList>
    </citation>
    <scope>NUCLEOTIDE SEQUENCE</scope>
    <source>
        <strain evidence="4">IMI 360193</strain>
    </source>
</reference>
<evidence type="ECO:0000313" key="5">
    <source>
        <dbReference type="Proteomes" id="UP001140562"/>
    </source>
</evidence>
<proteinExistence type="predicted"/>
<dbReference type="Pfam" id="PF21547">
    <property type="entry name" value="TTI1"/>
    <property type="match status" value="1"/>
</dbReference>
<feature type="domain" description="TTI1 N-terminal TPR" evidence="2">
    <location>
        <begin position="27"/>
        <end position="359"/>
    </location>
</feature>
<feature type="compositionally biased region" description="Basic and acidic residues" evidence="1">
    <location>
        <begin position="785"/>
        <end position="795"/>
    </location>
</feature>
<dbReference type="GO" id="GO:0005737">
    <property type="term" value="C:cytoplasm"/>
    <property type="evidence" value="ECO:0007669"/>
    <property type="project" value="TreeGrafter"/>
</dbReference>